<keyword evidence="6" id="KW-0449">Lipoprotein</keyword>
<accession>A0AAX1L7V4</accession>
<reference evidence="8" key="1">
    <citation type="submission" date="2021-02" db="EMBL/GenBank/DDBJ databases">
        <title>FDA dAtabase for Regulatory Grade micrObial Sequences (FDA-ARGOS): Supporting development and validation of Infectious Disease Dx tests.</title>
        <authorList>
            <person name="Sproer C."/>
            <person name="Gronow S."/>
            <person name="Severitt S."/>
            <person name="Schroder I."/>
            <person name="Tallon L."/>
            <person name="Sadzewicz L."/>
            <person name="Zhao X."/>
            <person name="Boylan J."/>
            <person name="Ott S."/>
            <person name="Bowen H."/>
            <person name="Vavikolanu K."/>
            <person name="Mehta A."/>
            <person name="Aluvathingal J."/>
            <person name="Nadendla S."/>
            <person name="Lowell S."/>
            <person name="Myers T."/>
            <person name="Yan Y."/>
            <person name="Sichtig H."/>
        </authorList>
    </citation>
    <scope>NUCLEOTIDE SEQUENCE</scope>
    <source>
        <strain evidence="8">FDAARGOS_1191</strain>
    </source>
</reference>
<dbReference type="RefSeq" id="WP_005394614.1">
    <property type="nucleotide sequence ID" value="NZ_CP069534.1"/>
</dbReference>
<organism evidence="8 9">
    <name type="scientific">Corynebacterium glucuronolyticum</name>
    <dbReference type="NCBI Taxonomy" id="39791"/>
    <lineage>
        <taxon>Bacteria</taxon>
        <taxon>Bacillati</taxon>
        <taxon>Actinomycetota</taxon>
        <taxon>Actinomycetes</taxon>
        <taxon>Mycobacteriales</taxon>
        <taxon>Corynebacteriaceae</taxon>
        <taxon>Corynebacterium</taxon>
    </lineage>
</organism>
<gene>
    <name evidence="8" type="ORF">I6J21_12295</name>
</gene>
<dbReference type="PANTHER" id="PTHR30429:SF0">
    <property type="entry name" value="METHIONINE-BINDING LIPOPROTEIN METQ"/>
    <property type="match status" value="1"/>
</dbReference>
<dbReference type="Proteomes" id="UP000617681">
    <property type="component" value="Chromosome"/>
</dbReference>
<dbReference type="AlphaFoldDB" id="A0AAX1L7V4"/>
<evidence type="ECO:0000256" key="3">
    <source>
        <dbReference type="ARBA" id="ARBA00022729"/>
    </source>
</evidence>
<evidence type="ECO:0000313" key="9">
    <source>
        <dbReference type="Proteomes" id="UP000617681"/>
    </source>
</evidence>
<evidence type="ECO:0000256" key="2">
    <source>
        <dbReference type="ARBA" id="ARBA00008973"/>
    </source>
</evidence>
<dbReference type="Gene3D" id="3.40.190.10">
    <property type="entry name" value="Periplasmic binding protein-like II"/>
    <property type="match status" value="2"/>
</dbReference>
<evidence type="ECO:0000256" key="1">
    <source>
        <dbReference type="ARBA" id="ARBA00004635"/>
    </source>
</evidence>
<dbReference type="InterPro" id="IPR004872">
    <property type="entry name" value="Lipoprotein_NlpA"/>
</dbReference>
<sequence>MNRSSKIIAALSAAALSFGLASCAGNTETDAKTITVGTSPGPYSVLFKDGIEPILEKDGYTVKYTDFSDLMQANTALAEGSVDLNVDQHSAYTGVFNKEKGSDLVNFTELPTVPAGLYSQRHGSLDDVAAGQTVAIPIDASNLSRALNLLKDAGWITIKADVDPALLSVNDVDENPHELEFKAMDSAAIPRALPDVDWGVLPGSMSYASKVDPNLQLFQENLRPELILNAATTSDKVNDEWVEEVKKAYRDPEFLHFVEDNNVNNYWFIPDSLKG</sequence>
<comment type="subcellular location">
    <subcellularLocation>
        <location evidence="1">Membrane</location>
        <topology evidence="1">Lipid-anchor</topology>
    </subcellularLocation>
</comment>
<evidence type="ECO:0000313" key="8">
    <source>
        <dbReference type="EMBL" id="QRP70500.1"/>
    </source>
</evidence>
<evidence type="ECO:0000256" key="4">
    <source>
        <dbReference type="ARBA" id="ARBA00023136"/>
    </source>
</evidence>
<keyword evidence="4" id="KW-0472">Membrane</keyword>
<evidence type="ECO:0000256" key="5">
    <source>
        <dbReference type="ARBA" id="ARBA00023139"/>
    </source>
</evidence>
<dbReference type="Pfam" id="PF03180">
    <property type="entry name" value="Lipoprotein_9"/>
    <property type="match status" value="1"/>
</dbReference>
<dbReference type="SUPFAM" id="SSF53850">
    <property type="entry name" value="Periplasmic binding protein-like II"/>
    <property type="match status" value="1"/>
</dbReference>
<dbReference type="PANTHER" id="PTHR30429">
    <property type="entry name" value="D-METHIONINE-BINDING LIPOPROTEIN METQ"/>
    <property type="match status" value="1"/>
</dbReference>
<dbReference type="EMBL" id="CP069534">
    <property type="protein sequence ID" value="QRP70500.1"/>
    <property type="molecule type" value="Genomic_DNA"/>
</dbReference>
<name>A0AAX1L7V4_9CORY</name>
<dbReference type="PROSITE" id="PS51257">
    <property type="entry name" value="PROKAR_LIPOPROTEIN"/>
    <property type="match status" value="1"/>
</dbReference>
<evidence type="ECO:0000256" key="6">
    <source>
        <dbReference type="ARBA" id="ARBA00023288"/>
    </source>
</evidence>
<keyword evidence="5" id="KW-0564">Palmitate</keyword>
<dbReference type="GO" id="GO:0016020">
    <property type="term" value="C:membrane"/>
    <property type="evidence" value="ECO:0007669"/>
    <property type="project" value="UniProtKB-SubCell"/>
</dbReference>
<comment type="similarity">
    <text evidence="2">Belongs to the NlpA lipoprotein family.</text>
</comment>
<keyword evidence="3 7" id="KW-0732">Signal</keyword>
<feature type="chain" id="PRO_5043858416" evidence="7">
    <location>
        <begin position="25"/>
        <end position="275"/>
    </location>
</feature>
<evidence type="ECO:0000256" key="7">
    <source>
        <dbReference type="SAM" id="SignalP"/>
    </source>
</evidence>
<feature type="signal peptide" evidence="7">
    <location>
        <begin position="1"/>
        <end position="24"/>
    </location>
</feature>
<protein>
    <submittedName>
        <fullName evidence="8">Metal ABC transporter substrate-binding protein</fullName>
    </submittedName>
</protein>
<proteinExistence type="inferred from homology"/>